<reference evidence="1" key="1">
    <citation type="submission" date="2023-05" db="EMBL/GenBank/DDBJ databases">
        <authorList>
            <person name="Zhang X."/>
        </authorList>
    </citation>
    <scope>NUCLEOTIDE SEQUENCE</scope>
    <source>
        <strain evidence="1">YF14B1</strain>
    </source>
</reference>
<evidence type="ECO:0000313" key="1">
    <source>
        <dbReference type="EMBL" id="MDJ1482571.1"/>
    </source>
</evidence>
<protein>
    <submittedName>
        <fullName evidence="1">Uncharacterized protein</fullName>
    </submittedName>
</protein>
<name>A0AAE3QPM3_9BACT</name>
<accession>A0AAE3QPM3</accession>
<proteinExistence type="predicted"/>
<comment type="caution">
    <text evidence="1">The sequence shown here is derived from an EMBL/GenBank/DDBJ whole genome shotgun (WGS) entry which is preliminary data.</text>
</comment>
<sequence length="97" mass="11146">MTQTSRLNIFLDSLTNQDIETIKHLYDTISYCRTNALFSYSEDPGVKEIMEKSSGNILFIPSEGERKQCVETLDNLFGGEQKSVEERYQAEKKSDNQ</sequence>
<evidence type="ECO:0000313" key="2">
    <source>
        <dbReference type="Proteomes" id="UP001241110"/>
    </source>
</evidence>
<dbReference type="RefSeq" id="WP_313981829.1">
    <property type="nucleotide sequence ID" value="NZ_JASJOS010000008.1"/>
</dbReference>
<dbReference type="EMBL" id="JASJOS010000008">
    <property type="protein sequence ID" value="MDJ1482571.1"/>
    <property type="molecule type" value="Genomic_DNA"/>
</dbReference>
<dbReference type="AlphaFoldDB" id="A0AAE3QPM3"/>
<gene>
    <name evidence="1" type="ORF">QNI16_18855</name>
</gene>
<dbReference type="Proteomes" id="UP001241110">
    <property type="component" value="Unassembled WGS sequence"/>
</dbReference>
<organism evidence="1 2">
    <name type="scientific">Xanthocytophaga flava</name>
    <dbReference type="NCBI Taxonomy" id="3048013"/>
    <lineage>
        <taxon>Bacteria</taxon>
        <taxon>Pseudomonadati</taxon>
        <taxon>Bacteroidota</taxon>
        <taxon>Cytophagia</taxon>
        <taxon>Cytophagales</taxon>
        <taxon>Rhodocytophagaceae</taxon>
        <taxon>Xanthocytophaga</taxon>
    </lineage>
</organism>